<dbReference type="Proteomes" id="UP000823736">
    <property type="component" value="Unassembled WGS sequence"/>
</dbReference>
<dbReference type="InterPro" id="IPR027598">
    <property type="entry name" value="Amphi-Trp_dom"/>
</dbReference>
<evidence type="ECO:0000256" key="1">
    <source>
        <dbReference type="SAM" id="MobiDB-lite"/>
    </source>
</evidence>
<proteinExistence type="predicted"/>
<evidence type="ECO:0000313" key="3">
    <source>
        <dbReference type="EMBL" id="MBP1986947.1"/>
    </source>
</evidence>
<keyword evidence="4" id="KW-1185">Reference proteome</keyword>
<protein>
    <submittedName>
        <fullName evidence="3">Amphi-Trp domain-containing protein</fullName>
    </submittedName>
</protein>
<accession>A0A8T4GV95</accession>
<name>A0A8T4GV95_9EURY</name>
<feature type="region of interest" description="Disordered" evidence="1">
    <location>
        <begin position="40"/>
        <end position="69"/>
    </location>
</feature>
<dbReference type="AlphaFoldDB" id="A0A8T4GV95"/>
<dbReference type="EMBL" id="JAGGLC010000003">
    <property type="protein sequence ID" value="MBP1986947.1"/>
    <property type="molecule type" value="Genomic_DNA"/>
</dbReference>
<organism evidence="3 4">
    <name type="scientific">Halolamina salifodinae</name>
    <dbReference type="NCBI Taxonomy" id="1202767"/>
    <lineage>
        <taxon>Archaea</taxon>
        <taxon>Methanobacteriati</taxon>
        <taxon>Methanobacteriota</taxon>
        <taxon>Stenosarchaea group</taxon>
        <taxon>Halobacteria</taxon>
        <taxon>Halobacteriales</taxon>
        <taxon>Haloferacaceae</taxon>
    </lineage>
</organism>
<gene>
    <name evidence="3" type="ORF">J2753_001445</name>
</gene>
<evidence type="ECO:0000259" key="2">
    <source>
        <dbReference type="Pfam" id="PF20068"/>
    </source>
</evidence>
<reference evidence="3" key="1">
    <citation type="submission" date="2021-03" db="EMBL/GenBank/DDBJ databases">
        <title>Genomic Encyclopedia of Type Strains, Phase IV (KMG-IV): sequencing the most valuable type-strain genomes for metagenomic binning, comparative biology and taxonomic classification.</title>
        <authorList>
            <person name="Goeker M."/>
        </authorList>
    </citation>
    <scope>NUCLEOTIDE SEQUENCE</scope>
    <source>
        <strain evidence="3">DSM 26232</strain>
    </source>
</reference>
<sequence length="89" mass="9822">MSHQRPLHTESVRSREEIADYLHAVADSLAAGDDIHLSAGEESVTLSPPAQAEFEVSVERDDRGASEEVEVEFEIEWEEGDGGEDLQVE</sequence>
<feature type="compositionally biased region" description="Basic and acidic residues" evidence="1">
    <location>
        <begin position="57"/>
        <end position="66"/>
    </location>
</feature>
<evidence type="ECO:0000313" key="4">
    <source>
        <dbReference type="Proteomes" id="UP000823736"/>
    </source>
</evidence>
<dbReference type="Pfam" id="PF20068">
    <property type="entry name" value="Amphi-Trp"/>
    <property type="match status" value="1"/>
</dbReference>
<comment type="caution">
    <text evidence="3">The sequence shown here is derived from an EMBL/GenBank/DDBJ whole genome shotgun (WGS) entry which is preliminary data.</text>
</comment>
<dbReference type="RefSeq" id="WP_209491241.1">
    <property type="nucleotide sequence ID" value="NZ_JAGGLC010000003.1"/>
</dbReference>
<dbReference type="NCBIfam" id="TIGR04354">
    <property type="entry name" value="amphi-Trp"/>
    <property type="match status" value="1"/>
</dbReference>
<dbReference type="OrthoDB" id="194858at2157"/>
<feature type="domain" description="Amphi-Trp" evidence="2">
    <location>
        <begin position="3"/>
        <end position="85"/>
    </location>
</feature>